<name>A0A1H5PDA1_9MICC</name>
<evidence type="ECO:0000313" key="2">
    <source>
        <dbReference type="Proteomes" id="UP000182725"/>
    </source>
</evidence>
<reference evidence="1 2" key="1">
    <citation type="submission" date="2016-10" db="EMBL/GenBank/DDBJ databases">
        <authorList>
            <person name="de Groot N.N."/>
        </authorList>
    </citation>
    <scope>NUCLEOTIDE SEQUENCE [LARGE SCALE GENOMIC DNA]</scope>
    <source>
        <strain evidence="1 2">DSM 22274</strain>
    </source>
</reference>
<dbReference type="AlphaFoldDB" id="A0A1H5PDA1"/>
<sequence>MRLGEISFDDVSVAQTFPQEVPLWNAKGEEFLIAPD</sequence>
<protein>
    <submittedName>
        <fullName evidence="1">Uncharacterized protein</fullName>
    </submittedName>
</protein>
<evidence type="ECO:0000313" key="1">
    <source>
        <dbReference type="EMBL" id="SEF11038.1"/>
    </source>
</evidence>
<gene>
    <name evidence="1" type="ORF">SAMN04489740_4062</name>
</gene>
<dbReference type="Proteomes" id="UP000182725">
    <property type="component" value="Unassembled WGS sequence"/>
</dbReference>
<accession>A0A1H5PDA1</accession>
<dbReference type="EMBL" id="FNTV01000002">
    <property type="protein sequence ID" value="SEF11038.1"/>
    <property type="molecule type" value="Genomic_DNA"/>
</dbReference>
<proteinExistence type="predicted"/>
<organism evidence="1 2">
    <name type="scientific">Arthrobacter alpinus</name>
    <dbReference type="NCBI Taxonomy" id="656366"/>
    <lineage>
        <taxon>Bacteria</taxon>
        <taxon>Bacillati</taxon>
        <taxon>Actinomycetota</taxon>
        <taxon>Actinomycetes</taxon>
        <taxon>Micrococcales</taxon>
        <taxon>Micrococcaceae</taxon>
        <taxon>Arthrobacter</taxon>
    </lineage>
</organism>